<comment type="subunit">
    <text evidence="2 5">Homopentamer.</text>
</comment>
<evidence type="ECO:0000313" key="8">
    <source>
        <dbReference type="EMBL" id="MFC3200329.1"/>
    </source>
</evidence>
<dbReference type="InterPro" id="IPR010810">
    <property type="entry name" value="Flagellin_hook_IN_motif"/>
</dbReference>
<dbReference type="RefSeq" id="WP_123326622.1">
    <property type="nucleotide sequence ID" value="NZ_JBHRSX010000005.1"/>
</dbReference>
<protein>
    <recommendedName>
        <fullName evidence="5">Flagellar hook-associated protein 2</fullName>
        <shortName evidence="5">HAP2</shortName>
    </recommendedName>
    <alternativeName>
        <fullName evidence="5">Flagellar cap protein</fullName>
    </alternativeName>
</protein>
<dbReference type="PANTHER" id="PTHR30288:SF0">
    <property type="entry name" value="FLAGELLAR HOOK-ASSOCIATED PROTEIN 2"/>
    <property type="match status" value="1"/>
</dbReference>
<evidence type="ECO:0000256" key="5">
    <source>
        <dbReference type="RuleBase" id="RU362066"/>
    </source>
</evidence>
<evidence type="ECO:0000259" key="6">
    <source>
        <dbReference type="Pfam" id="PF02465"/>
    </source>
</evidence>
<keyword evidence="4 5" id="KW-0975">Bacterial flagellum</keyword>
<comment type="subcellular location">
    <subcellularLocation>
        <location evidence="5">Secreted</location>
    </subcellularLocation>
    <subcellularLocation>
        <location evidence="5">Bacterial flagellum</location>
    </subcellularLocation>
</comment>
<proteinExistence type="inferred from homology"/>
<evidence type="ECO:0000256" key="4">
    <source>
        <dbReference type="ARBA" id="ARBA00023143"/>
    </source>
</evidence>
<keyword evidence="3" id="KW-0175">Coiled coil</keyword>
<keyword evidence="9" id="KW-1185">Reference proteome</keyword>
<gene>
    <name evidence="8" type="primary">fliD</name>
    <name evidence="8" type="ORF">ACFOEW_00650</name>
</gene>
<evidence type="ECO:0000259" key="7">
    <source>
        <dbReference type="Pfam" id="PF07195"/>
    </source>
</evidence>
<comment type="function">
    <text evidence="5">Required for morphogenesis and for the elongation of the flagellar filament by facilitating polymerization of the flagellin monomers at the tip of growing filament. Forms a capping structure, which prevents flagellin subunits (transported through the central channel of the flagellum) from leaking out without polymerization at the distal end.</text>
</comment>
<comment type="caution">
    <text evidence="8">The sequence shown here is derived from an EMBL/GenBank/DDBJ whole genome shotgun (WGS) entry which is preliminary data.</text>
</comment>
<dbReference type="EMBL" id="JBHRSX010000005">
    <property type="protein sequence ID" value="MFC3200329.1"/>
    <property type="molecule type" value="Genomic_DNA"/>
</dbReference>
<dbReference type="Proteomes" id="UP001595477">
    <property type="component" value="Unassembled WGS sequence"/>
</dbReference>
<accession>A0ABV7JQH1</accession>
<evidence type="ECO:0000313" key="9">
    <source>
        <dbReference type="Proteomes" id="UP001595477"/>
    </source>
</evidence>
<feature type="domain" description="Flagellar hook-associated protein 2 N-terminal" evidence="6">
    <location>
        <begin position="10"/>
        <end position="110"/>
    </location>
</feature>
<keyword evidence="8" id="KW-0282">Flagellum</keyword>
<dbReference type="Pfam" id="PF07196">
    <property type="entry name" value="Flagellin_IN"/>
    <property type="match status" value="1"/>
</dbReference>
<reference evidence="9" key="1">
    <citation type="journal article" date="2019" name="Int. J. Syst. Evol. Microbiol.">
        <title>The Global Catalogue of Microorganisms (GCM) 10K type strain sequencing project: providing services to taxonomists for standard genome sequencing and annotation.</title>
        <authorList>
            <consortium name="The Broad Institute Genomics Platform"/>
            <consortium name="The Broad Institute Genome Sequencing Center for Infectious Disease"/>
            <person name="Wu L."/>
            <person name="Ma J."/>
        </authorList>
    </citation>
    <scope>NUCLEOTIDE SEQUENCE [LARGE SCALE GENOMIC DNA]</scope>
    <source>
        <strain evidence="9">KCTC 52449</strain>
    </source>
</reference>
<keyword evidence="8" id="KW-0969">Cilium</keyword>
<feature type="domain" description="Flagellar hook-associated protein 2 C-terminal" evidence="7">
    <location>
        <begin position="235"/>
        <end position="473"/>
    </location>
</feature>
<evidence type="ECO:0000256" key="2">
    <source>
        <dbReference type="ARBA" id="ARBA00011255"/>
    </source>
</evidence>
<dbReference type="InterPro" id="IPR003481">
    <property type="entry name" value="FliD_N"/>
</dbReference>
<comment type="similarity">
    <text evidence="1 5">Belongs to the FliD family.</text>
</comment>
<dbReference type="Pfam" id="PF02465">
    <property type="entry name" value="FliD_N"/>
    <property type="match status" value="1"/>
</dbReference>
<keyword evidence="5" id="KW-0964">Secreted</keyword>
<name>A0ABV7JQH1_9ALTE</name>
<sequence length="483" mass="52176">MTIQSLGVGSGLALDDLVTQLLSAEREPKEKRLNDKEERIEAEISALGQIKSKLSDFKETVDEMRRDSDINGREPTITHPSEDKDIFTAEASNSALRGSYEIAVTELASGSRIETADAAYTESTDQVLTDGLGSTTMTFKINNTGDSFTVSVTQNMTLAQLREAINNNENNFGVNANIIDTGTATGGAKLVFTSDVTGAGNDLVIVNDGDRAELDSLTTTDSTETATNLSPVKSATNAKATIDGIPVESETNEFENTIQNVSFEATSVSPLDTDGITRVTSTLEIGYDRDGLDKKIRDFVDNYNKIISDIQSLTRYGESDLEEDGALAGDSMLRGISNGLASIVGSSVDSSSLGGLFALGVELNSDGKLEIPTTDFGLGTGDERLEAALEDNFDEIAKLFTDEDQGIAVRLYEMANEYTSYSGLITLRERAAKDDKDQIADDRERFELRMVSYEQILRDRYLNLDQTVARLNQTGSALLAALG</sequence>
<dbReference type="Pfam" id="PF07195">
    <property type="entry name" value="FliD_C"/>
    <property type="match status" value="1"/>
</dbReference>
<evidence type="ECO:0000256" key="1">
    <source>
        <dbReference type="ARBA" id="ARBA00009764"/>
    </source>
</evidence>
<organism evidence="8 9">
    <name type="scientific">Alteromonas oceani</name>
    <dbReference type="NCBI Taxonomy" id="2071609"/>
    <lineage>
        <taxon>Bacteria</taxon>
        <taxon>Pseudomonadati</taxon>
        <taxon>Pseudomonadota</taxon>
        <taxon>Gammaproteobacteria</taxon>
        <taxon>Alteromonadales</taxon>
        <taxon>Alteromonadaceae</taxon>
        <taxon>Alteromonas/Salinimonas group</taxon>
        <taxon>Alteromonas</taxon>
    </lineage>
</organism>
<dbReference type="PANTHER" id="PTHR30288">
    <property type="entry name" value="FLAGELLAR CAP/ASSEMBLY PROTEIN FLID"/>
    <property type="match status" value="1"/>
</dbReference>
<evidence type="ECO:0000256" key="3">
    <source>
        <dbReference type="ARBA" id="ARBA00023054"/>
    </source>
</evidence>
<keyword evidence="8" id="KW-0966">Cell projection</keyword>
<dbReference type="InterPro" id="IPR040026">
    <property type="entry name" value="FliD"/>
</dbReference>
<dbReference type="InterPro" id="IPR010809">
    <property type="entry name" value="FliD_C"/>
</dbReference>